<comment type="caution">
    <text evidence="4">The sequence shown here is derived from an EMBL/GenBank/DDBJ whole genome shotgun (WGS) entry which is preliminary data.</text>
</comment>
<dbReference type="GO" id="GO:2000601">
    <property type="term" value="P:positive regulation of Arp2/3 complex-mediated actin nucleation"/>
    <property type="evidence" value="ECO:0007669"/>
    <property type="project" value="TreeGrafter"/>
</dbReference>
<dbReference type="GO" id="GO:0030036">
    <property type="term" value="P:actin cytoskeleton organization"/>
    <property type="evidence" value="ECO:0007669"/>
    <property type="project" value="UniProtKB-UniRule"/>
</dbReference>
<organism evidence="4 5">
    <name type="scientific">Oryza meyeriana var. granulata</name>
    <dbReference type="NCBI Taxonomy" id="110450"/>
    <lineage>
        <taxon>Eukaryota</taxon>
        <taxon>Viridiplantae</taxon>
        <taxon>Streptophyta</taxon>
        <taxon>Embryophyta</taxon>
        <taxon>Tracheophyta</taxon>
        <taxon>Spermatophyta</taxon>
        <taxon>Magnoliopsida</taxon>
        <taxon>Liliopsida</taxon>
        <taxon>Poales</taxon>
        <taxon>Poaceae</taxon>
        <taxon>BOP clade</taxon>
        <taxon>Oryzoideae</taxon>
        <taxon>Oryzeae</taxon>
        <taxon>Oryzinae</taxon>
        <taxon>Oryza</taxon>
        <taxon>Oryza meyeriana</taxon>
    </lineage>
</organism>
<feature type="compositionally biased region" description="Polar residues" evidence="3">
    <location>
        <begin position="599"/>
        <end position="609"/>
    </location>
</feature>
<reference evidence="4 5" key="1">
    <citation type="submission" date="2019-11" db="EMBL/GenBank/DDBJ databases">
        <title>Whole genome sequence of Oryza granulata.</title>
        <authorList>
            <person name="Li W."/>
        </authorList>
    </citation>
    <scope>NUCLEOTIDE SEQUENCE [LARGE SCALE GENOMIC DNA]</scope>
    <source>
        <strain evidence="5">cv. Menghai</strain>
        <tissue evidence="4">Leaf</tissue>
    </source>
</reference>
<dbReference type="InterPro" id="IPR028288">
    <property type="entry name" value="SCAR/WAVE_fam"/>
</dbReference>
<feature type="compositionally biased region" description="Basic and acidic residues" evidence="3">
    <location>
        <begin position="610"/>
        <end position="628"/>
    </location>
</feature>
<comment type="similarity">
    <text evidence="1 2">Belongs to the SCAR/WAVE family.</text>
</comment>
<feature type="region of interest" description="Disordered" evidence="3">
    <location>
        <begin position="599"/>
        <end position="637"/>
    </location>
</feature>
<evidence type="ECO:0000313" key="4">
    <source>
        <dbReference type="EMBL" id="KAF0902246.1"/>
    </source>
</evidence>
<keyword evidence="2" id="KW-0963">Cytoplasm</keyword>
<keyword evidence="2" id="KW-0206">Cytoskeleton</keyword>
<protein>
    <recommendedName>
        <fullName evidence="2">Protein SCAR</fullName>
    </recommendedName>
    <alternativeName>
        <fullName evidence="2">Protein WAVE</fullName>
    </alternativeName>
</protein>
<comment type="subcellular location">
    <subcellularLocation>
        <location evidence="2">Cytoplasm</location>
        <location evidence="2">Cytoskeleton</location>
    </subcellularLocation>
</comment>
<dbReference type="OrthoDB" id="1929108at2759"/>
<gene>
    <name evidence="4" type="ORF">E2562_014482</name>
</gene>
<feature type="compositionally biased region" description="Polar residues" evidence="3">
    <location>
        <begin position="1178"/>
        <end position="1191"/>
    </location>
</feature>
<dbReference type="GO" id="GO:0005856">
    <property type="term" value="C:cytoskeleton"/>
    <property type="evidence" value="ECO:0007669"/>
    <property type="project" value="UniProtKB-SubCell"/>
</dbReference>
<feature type="region of interest" description="Disordered" evidence="3">
    <location>
        <begin position="1173"/>
        <end position="1211"/>
    </location>
</feature>
<feature type="region of interest" description="Disordered" evidence="3">
    <location>
        <begin position="925"/>
        <end position="995"/>
    </location>
</feature>
<feature type="compositionally biased region" description="Pro residues" evidence="3">
    <location>
        <begin position="938"/>
        <end position="947"/>
    </location>
</feature>
<dbReference type="EMBL" id="SPHZ02000008">
    <property type="protein sequence ID" value="KAF0902246.1"/>
    <property type="molecule type" value="Genomic_DNA"/>
</dbReference>
<dbReference type="Gene3D" id="1.20.5.340">
    <property type="match status" value="1"/>
</dbReference>
<comment type="function">
    <text evidence="2">Involved in regulation of actin and microtubule organization. Part of a WAVE complex that activates the Arp2/3 complex.</text>
</comment>
<dbReference type="Gene3D" id="6.10.280.150">
    <property type="match status" value="1"/>
</dbReference>
<dbReference type="Proteomes" id="UP000479710">
    <property type="component" value="Unassembled WGS sequence"/>
</dbReference>
<sequence>MPLSRHKVANEYSLGGRDLYRRADQHDPEAVLDGVAMAGLVGVLRQLGDLAEFAAQVFHGLYDEVMTASARGHGLMLRVQQLEAELPLVEKDSCHTDYLYVASNKGIDWHSNPRLDSGVVTKGETPRFIMDSIKQCHGPPKLFMLDKYDIGGEGACLKRYTDPSFFKTDSTCSSMLEQGIQRERRPLRAMEIRPTLQNSEIFRPPNAANNDSKLETDLSGETLDETPTRRRQLKYRQLNGSVFRSFRPQMQNFHGETSPDEKPCSMNHSEVQISFTDSPDTNTEERDIMVDTFRSMDKAKEDGYVMASKNRSISEEALSCSSDARSAGSSKGYNSEVDIYVDALTTMDSEVETDTEHRDHGHCAFAPVKPSKPCSDVHGATVSLSISFRNNCSTVPNSEDVVPEKEEKDDYHEEYVCVPSPKAKPVAGEHERSSSLEELFAQEKPVSCEHERTSSLEELLVGDVHASEPNLRTSATQSNTNGSVSSAASNGTVGTTKKEKDNPSIAAISFKKTASKKSKYVGSMELIASKVGILPRKLSKKHDPFSDSLRNMAKQLLELKIDGTEDTELHEFEANGEGCDAKCLEMSRPTIEIMESAMQSFPSDSPQDNVDSRECKPEEVNQESDHDSPPSPQDSVDENVFQDIPLLNSQVEQERPGAVSDDNLLDHKPEHIQDQIKEHPHKEVTEDIRAEIIPENASDIGEEFKEGNIFEGNVNEEDAEESNESDAYALDEDTEYIEEQVVSDDLISSPISSKQSDDPCQIAPLALTDEDHIVAGKSADNDISGMHITLSGPITESDISTLVVESVTTNDVDVQYNEQCYLHPETSLAQDLTHVSSCEVVGQNEPIPLCSSSMVGAPPGLSVDTEEMLENPNFCNGSSSDFFRDALAPDSRDVSLPNVSSFDWMLNGAMPKSLNVLPAKPTYGVLQENNSSEDTEDAPPPLPPLPPMQWRTTKLQPGSAALSAKYGRPPRPKPPVKYQDNESYSSQDERNQESEIVQEVSMQNGLTSVASEKEMVVATVSNEIQTNTIIGRNSQEKHLEGLNEYDVQASNSFSASEFKSVGGVASGDNLESSQLYELIVIPEETWSELVDIKSIPGQEKGGKHQLSTGVLNCNGMHTTGLSIENKEEYKRYDQKENEFSAEENNTIADAEEKEPNRVTCQDDTQKSDLLVQQEDGQHSSSAGTARELSSSLDEELATLSPPRVPKPPKYPLFQITSHDRSMLKKAPTLVQPSIKLSDENNTILEQIKNKSFNLKPVLAKRPNVMGVPRTNLQVVAILERANAIRQAVADDDDEDSWSE</sequence>
<feature type="compositionally biased region" description="Polar residues" evidence="3">
    <location>
        <begin position="470"/>
        <end position="495"/>
    </location>
</feature>
<dbReference type="PANTHER" id="PTHR12902:SF10">
    <property type="entry name" value="PROTEIN SCAR"/>
    <property type="match status" value="1"/>
</dbReference>
<dbReference type="GO" id="GO:0034237">
    <property type="term" value="F:protein kinase A regulatory subunit binding"/>
    <property type="evidence" value="ECO:0007669"/>
    <property type="project" value="TreeGrafter"/>
</dbReference>
<evidence type="ECO:0000313" key="5">
    <source>
        <dbReference type="Proteomes" id="UP000479710"/>
    </source>
</evidence>
<evidence type="ECO:0000256" key="1">
    <source>
        <dbReference type="ARBA" id="ARBA00006993"/>
    </source>
</evidence>
<dbReference type="PANTHER" id="PTHR12902">
    <property type="entry name" value="WASP-1"/>
    <property type="match status" value="1"/>
</dbReference>
<accession>A0A6G1CQ07</accession>
<feature type="region of interest" description="Disordered" evidence="3">
    <location>
        <begin position="1134"/>
        <end position="1161"/>
    </location>
</feature>
<evidence type="ECO:0000256" key="2">
    <source>
        <dbReference type="RuleBase" id="RU367034"/>
    </source>
</evidence>
<evidence type="ECO:0000256" key="3">
    <source>
        <dbReference type="SAM" id="MobiDB-lite"/>
    </source>
</evidence>
<dbReference type="GO" id="GO:0071933">
    <property type="term" value="F:Arp2/3 complex binding"/>
    <property type="evidence" value="ECO:0007669"/>
    <property type="project" value="TreeGrafter"/>
</dbReference>
<dbReference type="GO" id="GO:0003779">
    <property type="term" value="F:actin binding"/>
    <property type="evidence" value="ECO:0007669"/>
    <property type="project" value="UniProtKB-UniRule"/>
</dbReference>
<keyword evidence="5" id="KW-1185">Reference proteome</keyword>
<name>A0A6G1CQ07_9ORYZ</name>
<feature type="region of interest" description="Disordered" evidence="3">
    <location>
        <begin position="468"/>
        <end position="500"/>
    </location>
</feature>
<keyword evidence="2" id="KW-0009">Actin-binding</keyword>
<proteinExistence type="inferred from homology"/>